<evidence type="ECO:0000313" key="2">
    <source>
        <dbReference type="Proteomes" id="UP001056120"/>
    </source>
</evidence>
<proteinExistence type="predicted"/>
<reference evidence="2" key="1">
    <citation type="journal article" date="2022" name="Mol. Ecol. Resour.">
        <title>The genomes of chicory, endive, great burdock and yacon provide insights into Asteraceae palaeo-polyploidization history and plant inulin production.</title>
        <authorList>
            <person name="Fan W."/>
            <person name="Wang S."/>
            <person name="Wang H."/>
            <person name="Wang A."/>
            <person name="Jiang F."/>
            <person name="Liu H."/>
            <person name="Zhao H."/>
            <person name="Xu D."/>
            <person name="Zhang Y."/>
        </authorList>
    </citation>
    <scope>NUCLEOTIDE SEQUENCE [LARGE SCALE GENOMIC DNA]</scope>
    <source>
        <strain evidence="2">cv. Yunnan</strain>
    </source>
</reference>
<sequence length="79" mass="8487">MYFFRPSTLAIPKGGNCDMLGCWVVNSAVIDSSSVTYLLLGSDMIMALSLVVTTPHAFLASATGYNSFAFGHPTNFSWS</sequence>
<protein>
    <submittedName>
        <fullName evidence="1">Uncharacterized protein</fullName>
    </submittedName>
</protein>
<accession>A0ACB9K879</accession>
<evidence type="ECO:0000313" key="1">
    <source>
        <dbReference type="EMBL" id="KAI3828468.1"/>
    </source>
</evidence>
<comment type="caution">
    <text evidence="1">The sequence shown here is derived from an EMBL/GenBank/DDBJ whole genome shotgun (WGS) entry which is preliminary data.</text>
</comment>
<dbReference type="Proteomes" id="UP001056120">
    <property type="component" value="Linkage Group LG01"/>
</dbReference>
<name>A0ACB9K879_9ASTR</name>
<dbReference type="EMBL" id="CM042018">
    <property type="protein sequence ID" value="KAI3828468.1"/>
    <property type="molecule type" value="Genomic_DNA"/>
</dbReference>
<reference evidence="1 2" key="2">
    <citation type="journal article" date="2022" name="Mol. Ecol. Resour.">
        <title>The genomes of chicory, endive, great burdock and yacon provide insights into Asteraceae paleo-polyploidization history and plant inulin production.</title>
        <authorList>
            <person name="Fan W."/>
            <person name="Wang S."/>
            <person name="Wang H."/>
            <person name="Wang A."/>
            <person name="Jiang F."/>
            <person name="Liu H."/>
            <person name="Zhao H."/>
            <person name="Xu D."/>
            <person name="Zhang Y."/>
        </authorList>
    </citation>
    <scope>NUCLEOTIDE SEQUENCE [LARGE SCALE GENOMIC DNA]</scope>
    <source>
        <strain evidence="2">cv. Yunnan</strain>
        <tissue evidence="1">Leaves</tissue>
    </source>
</reference>
<keyword evidence="2" id="KW-1185">Reference proteome</keyword>
<gene>
    <name evidence="1" type="ORF">L1987_02569</name>
</gene>
<organism evidence="1 2">
    <name type="scientific">Smallanthus sonchifolius</name>
    <dbReference type="NCBI Taxonomy" id="185202"/>
    <lineage>
        <taxon>Eukaryota</taxon>
        <taxon>Viridiplantae</taxon>
        <taxon>Streptophyta</taxon>
        <taxon>Embryophyta</taxon>
        <taxon>Tracheophyta</taxon>
        <taxon>Spermatophyta</taxon>
        <taxon>Magnoliopsida</taxon>
        <taxon>eudicotyledons</taxon>
        <taxon>Gunneridae</taxon>
        <taxon>Pentapetalae</taxon>
        <taxon>asterids</taxon>
        <taxon>campanulids</taxon>
        <taxon>Asterales</taxon>
        <taxon>Asteraceae</taxon>
        <taxon>Asteroideae</taxon>
        <taxon>Heliantheae alliance</taxon>
        <taxon>Millerieae</taxon>
        <taxon>Smallanthus</taxon>
    </lineage>
</organism>